<protein>
    <submittedName>
        <fullName evidence="1">Uncharacterized protein</fullName>
    </submittedName>
</protein>
<dbReference type="Proteomes" id="UP000055024">
    <property type="component" value="Unassembled WGS sequence"/>
</dbReference>
<accession>A0A0V1H6P6</accession>
<organism evidence="1 2">
    <name type="scientific">Trichinella zimbabwensis</name>
    <dbReference type="NCBI Taxonomy" id="268475"/>
    <lineage>
        <taxon>Eukaryota</taxon>
        <taxon>Metazoa</taxon>
        <taxon>Ecdysozoa</taxon>
        <taxon>Nematoda</taxon>
        <taxon>Enoplea</taxon>
        <taxon>Dorylaimia</taxon>
        <taxon>Trichinellida</taxon>
        <taxon>Trichinellidae</taxon>
        <taxon>Trichinella</taxon>
    </lineage>
</organism>
<name>A0A0V1H6P6_9BILA</name>
<proteinExistence type="predicted"/>
<comment type="caution">
    <text evidence="1">The sequence shown here is derived from an EMBL/GenBank/DDBJ whole genome shotgun (WGS) entry which is preliminary data.</text>
</comment>
<sequence>MKPLRNYSKRENHFLYIDKWNDIEILKGNCMLTLRRIYRRRIRQTNVEQQIFTAELPALCQARLQASC</sequence>
<dbReference type="AlphaFoldDB" id="A0A0V1H6P6"/>
<evidence type="ECO:0000313" key="2">
    <source>
        <dbReference type="Proteomes" id="UP000055024"/>
    </source>
</evidence>
<keyword evidence="2" id="KW-1185">Reference proteome</keyword>
<evidence type="ECO:0000313" key="1">
    <source>
        <dbReference type="EMBL" id="KRZ06160.1"/>
    </source>
</evidence>
<dbReference type="EMBL" id="JYDP01000124">
    <property type="protein sequence ID" value="KRZ06160.1"/>
    <property type="molecule type" value="Genomic_DNA"/>
</dbReference>
<gene>
    <name evidence="1" type="ORF">T11_8649</name>
</gene>
<reference evidence="1 2" key="1">
    <citation type="submission" date="2015-01" db="EMBL/GenBank/DDBJ databases">
        <title>Evolution of Trichinella species and genotypes.</title>
        <authorList>
            <person name="Korhonen P.K."/>
            <person name="Edoardo P."/>
            <person name="Giuseppe L.R."/>
            <person name="Gasser R.B."/>
        </authorList>
    </citation>
    <scope>NUCLEOTIDE SEQUENCE [LARGE SCALE GENOMIC DNA]</scope>
    <source>
        <strain evidence="1">ISS1029</strain>
    </source>
</reference>